<protein>
    <submittedName>
        <fullName evidence="1">Uncharacterized protein</fullName>
    </submittedName>
</protein>
<organism evidence="1 2">
    <name type="scientific">Cyclotella atomus</name>
    <dbReference type="NCBI Taxonomy" id="382360"/>
    <lineage>
        <taxon>Eukaryota</taxon>
        <taxon>Sar</taxon>
        <taxon>Stramenopiles</taxon>
        <taxon>Ochrophyta</taxon>
        <taxon>Bacillariophyta</taxon>
        <taxon>Coscinodiscophyceae</taxon>
        <taxon>Thalassiosirophycidae</taxon>
        <taxon>Stephanodiscales</taxon>
        <taxon>Stephanodiscaceae</taxon>
        <taxon>Cyclotella</taxon>
    </lineage>
</organism>
<evidence type="ECO:0000313" key="2">
    <source>
        <dbReference type="Proteomes" id="UP001530400"/>
    </source>
</evidence>
<dbReference type="AlphaFoldDB" id="A0ABD3PKF2"/>
<feature type="non-terminal residue" evidence="1">
    <location>
        <position position="1"/>
    </location>
</feature>
<accession>A0ABD3PKF2</accession>
<evidence type="ECO:0000313" key="1">
    <source>
        <dbReference type="EMBL" id="KAL3788488.1"/>
    </source>
</evidence>
<proteinExistence type="predicted"/>
<reference evidence="1 2" key="1">
    <citation type="submission" date="2024-10" db="EMBL/GenBank/DDBJ databases">
        <title>Updated reference genomes for cyclostephanoid diatoms.</title>
        <authorList>
            <person name="Roberts W.R."/>
            <person name="Alverson A.J."/>
        </authorList>
    </citation>
    <scope>NUCLEOTIDE SEQUENCE [LARGE SCALE GENOMIC DNA]</scope>
    <source>
        <strain evidence="1 2">AJA010-31</strain>
    </source>
</reference>
<dbReference type="EMBL" id="JALLPJ020000563">
    <property type="protein sequence ID" value="KAL3788488.1"/>
    <property type="molecule type" value="Genomic_DNA"/>
</dbReference>
<comment type="caution">
    <text evidence="1">The sequence shown here is derived from an EMBL/GenBank/DDBJ whole genome shotgun (WGS) entry which is preliminary data.</text>
</comment>
<gene>
    <name evidence="1" type="ORF">ACHAWO_005051</name>
</gene>
<name>A0ABD3PKF2_9STRA</name>
<keyword evidence="2" id="KW-1185">Reference proteome</keyword>
<sequence>HILPTESEVTLAVRSIVSSSAKSAIETRGHFALTVPGRSVLKALSSLEEPDWDAGKMTVAFVKQKSTSSTVRAAVEANAREAVVVVVSWIAFVRPVARTDNGRGRWTRQWRANTKARVTREVAVAIADFI</sequence>
<dbReference type="Proteomes" id="UP001530400">
    <property type="component" value="Unassembled WGS sequence"/>
</dbReference>